<dbReference type="EMBL" id="CP112933">
    <property type="protein sequence ID" value="WPY01504.1"/>
    <property type="molecule type" value="Genomic_DNA"/>
</dbReference>
<reference evidence="2 3" key="1">
    <citation type="submission" date="2022-10" db="EMBL/GenBank/DDBJ databases">
        <title>Host association and intracellularity evolved multiple times independently in the Rickettsiales.</title>
        <authorList>
            <person name="Castelli M."/>
            <person name="Nardi T."/>
            <person name="Gammuto L."/>
            <person name="Bellinzona G."/>
            <person name="Sabaneyeva E."/>
            <person name="Potekhin A."/>
            <person name="Serra V."/>
            <person name="Petroni G."/>
            <person name="Sassera D."/>
        </authorList>
    </citation>
    <scope>NUCLEOTIDE SEQUENCE [LARGE SCALE GENOMIC DNA]</scope>
    <source>
        <strain evidence="2 3">Kr 154-4</strain>
        <plasmid evidence="2 3">unnamed1</plasmid>
    </source>
</reference>
<dbReference type="Proteomes" id="UP001326613">
    <property type="component" value="Plasmid unnamed1"/>
</dbReference>
<evidence type="ECO:0000313" key="3">
    <source>
        <dbReference type="Proteomes" id="UP001326613"/>
    </source>
</evidence>
<proteinExistence type="predicted"/>
<name>A0ABZ0UTZ3_9RICK</name>
<keyword evidence="2" id="KW-0614">Plasmid</keyword>
<keyword evidence="3" id="KW-1185">Reference proteome</keyword>
<accession>A0ABZ0UTZ3</accession>
<feature type="region of interest" description="Disordered" evidence="1">
    <location>
        <begin position="181"/>
        <end position="201"/>
    </location>
</feature>
<dbReference type="RefSeq" id="WP_323738976.1">
    <property type="nucleotide sequence ID" value="NZ_CP112933.1"/>
</dbReference>
<protein>
    <recommendedName>
        <fullName evidence="4">Single-stranded DNA-binding protein</fullName>
    </recommendedName>
</protein>
<sequence>MHEYMNFNNAEPQVSLIPKGTIAKAAVTLRGGNHGDEALLSKSEKTGSIGLNVEFTITEGEYKNRKIFQLLGIQGNKKDDSGNDIWGSMGRSLIRGILESAHNISHEDESPKAQAIRDLDKFSKLNNLQCLVKIGVEVDKTGQYDDKNKVIKIITLGTKEYNEYYNTNPIASNQVSNGKYVSPAASSKSVGHSDLDDELPF</sequence>
<organism evidence="2 3">
    <name type="scientific">Candidatus Trichorickettsia mobilis</name>
    <dbReference type="NCBI Taxonomy" id="1346319"/>
    <lineage>
        <taxon>Bacteria</taxon>
        <taxon>Pseudomonadati</taxon>
        <taxon>Pseudomonadota</taxon>
        <taxon>Alphaproteobacteria</taxon>
        <taxon>Rickettsiales</taxon>
        <taxon>Rickettsiaceae</taxon>
        <taxon>Rickettsieae</taxon>
        <taxon>Candidatus Trichorickettsia</taxon>
    </lineage>
</organism>
<feature type="compositionally biased region" description="Polar residues" evidence="1">
    <location>
        <begin position="181"/>
        <end position="190"/>
    </location>
</feature>
<evidence type="ECO:0008006" key="4">
    <source>
        <dbReference type="Google" id="ProtNLM"/>
    </source>
</evidence>
<gene>
    <name evidence="2" type="ORF">Trichorick_01417</name>
</gene>
<evidence type="ECO:0000256" key="1">
    <source>
        <dbReference type="SAM" id="MobiDB-lite"/>
    </source>
</evidence>
<geneLocation type="plasmid" evidence="2 3">
    <name>unnamed1</name>
</geneLocation>
<evidence type="ECO:0000313" key="2">
    <source>
        <dbReference type="EMBL" id="WPY01504.1"/>
    </source>
</evidence>